<evidence type="ECO:0000313" key="3">
    <source>
        <dbReference type="Proteomes" id="UP001293718"/>
    </source>
</evidence>
<proteinExistence type="predicted"/>
<reference evidence="2 3" key="1">
    <citation type="submission" date="2023-11" db="EMBL/GenBank/DDBJ databases">
        <title>Draft genome of Azohydromonas lata strain H1 (DSM1123), a polyhydroxyalkanoate producer.</title>
        <authorList>
            <person name="Traversa D."/>
            <person name="D'Addabbo P."/>
            <person name="Pazzani C."/>
            <person name="Manzari C."/>
            <person name="Chiara M."/>
            <person name="Scrascia M."/>
        </authorList>
    </citation>
    <scope>NUCLEOTIDE SEQUENCE [LARGE SCALE GENOMIC DNA]</scope>
    <source>
        <strain evidence="2 3">H1</strain>
    </source>
</reference>
<dbReference type="RefSeq" id="WP_322468381.1">
    <property type="nucleotide sequence ID" value="NZ_JAXOJX010000098.1"/>
</dbReference>
<evidence type="ECO:0000313" key="2">
    <source>
        <dbReference type="EMBL" id="MDZ5461123.1"/>
    </source>
</evidence>
<keyword evidence="3" id="KW-1185">Reference proteome</keyword>
<name>A0ABU5IQE7_9BURK</name>
<accession>A0ABU5IQE7</accession>
<dbReference type="Pfam" id="PF10620">
    <property type="entry name" value="MdcG"/>
    <property type="match status" value="1"/>
</dbReference>
<evidence type="ECO:0000259" key="1">
    <source>
        <dbReference type="Pfam" id="PF10620"/>
    </source>
</evidence>
<dbReference type="InterPro" id="IPR049180">
    <property type="entry name" value="MdcG_C"/>
</dbReference>
<dbReference type="Proteomes" id="UP001293718">
    <property type="component" value="Unassembled WGS sequence"/>
</dbReference>
<sequence>QLSAQRYLHPHSDLDLWLPVAHALEADAAAALLLRHAPQRPRVDGELVFPDGGAVAWREWAAWRAGHSRALLVKRLHGAALEAELPAGWTAPPLAQAA</sequence>
<protein>
    <submittedName>
        <fullName evidence="2">Malonate decarboxylase holo-[acyl-carrier-protein] synthase</fullName>
    </submittedName>
</protein>
<comment type="caution">
    <text evidence="2">The sequence shown here is derived from an EMBL/GenBank/DDBJ whole genome shotgun (WGS) entry which is preliminary data.</text>
</comment>
<organism evidence="2 3">
    <name type="scientific">Azohydromonas lata</name>
    <dbReference type="NCBI Taxonomy" id="45677"/>
    <lineage>
        <taxon>Bacteria</taxon>
        <taxon>Pseudomonadati</taxon>
        <taxon>Pseudomonadota</taxon>
        <taxon>Betaproteobacteria</taxon>
        <taxon>Burkholderiales</taxon>
        <taxon>Sphaerotilaceae</taxon>
        <taxon>Azohydromonas</taxon>
    </lineage>
</organism>
<dbReference type="EMBL" id="JAXOJX010000098">
    <property type="protein sequence ID" value="MDZ5461123.1"/>
    <property type="molecule type" value="Genomic_DNA"/>
</dbReference>
<feature type="non-terminal residue" evidence="2">
    <location>
        <position position="1"/>
    </location>
</feature>
<feature type="domain" description="Phosphoribosyl-dephospho-CoA transferase MdcG C-terminal" evidence="1">
    <location>
        <begin position="2"/>
        <end position="81"/>
    </location>
</feature>
<gene>
    <name evidence="2" type="ORF">SM757_31580</name>
</gene>